<evidence type="ECO:0000313" key="3">
    <source>
        <dbReference type="EMBL" id="MDF1611468.1"/>
    </source>
</evidence>
<organism evidence="3 4">
    <name type="scientific">Stygiobacter electus</name>
    <dbReference type="NCBI Taxonomy" id="3032292"/>
    <lineage>
        <taxon>Bacteria</taxon>
        <taxon>Pseudomonadati</taxon>
        <taxon>Ignavibacteriota</taxon>
        <taxon>Ignavibacteria</taxon>
        <taxon>Ignavibacteriales</taxon>
        <taxon>Melioribacteraceae</taxon>
        <taxon>Stygiobacter</taxon>
    </lineage>
</organism>
<sequence length="934" mass="110390">MIKFSRKYFWIIFFLPQLLSAQFYFFGRNKVQYENFNWNVIQTEHFNIYYYDNFFEIAKIGANFAEESYQDLKIKFNHVVSNKIPLIFYNSHIHFQQTNTTPGFIPEGVGGFFEFMKGRVVIPYLGSMIDFKHVIKHELVHVFMTNKIYNQLYDHRISTDRFPPLWFVEGLAEFWSTDWDTQSEMVMRDAVLNGLFVKLENIESIYGSYLMYKEGQKFLKFVSNNYGENKILELLQNFWRFKKFQDVIEFTLNEKYESVNEKWDYEIRKEYFPLYTSSFPHLIKSKRLTNSGFNFSPKIFNNNGKKEIYFIGNYNGYTSLMKIDYDSLEIENADPEVLIEGEKDDTFESFHLLEKSIDVSKNGIIAFITFSKGKDVIHLYSINENKIVETLGFQNLIRIKNPSFSYDGNKLVFSATDRKGYNDLYIYNFNEKSLIRLTNDYYEDIDPIFSPEEKKIIFSSDRTDGIFKKKKNLFGLDLTTREIKYLTYVNANVNNPVFAPNKNEIFFNCDYNGVYDIWKMTYSDSTNGMFQVTNFLTSVYSFNYLNEDKIITSAFEKFSFQFYELPLTSFDSNKFVAFYFDNIGEKWEEKSINVNQQKDVIKYQKDYTLDYAVSQFIADPVYGNQGGAFLTLSDMLGDDRYVFYIYNTAEVQNEILKNFNVAISKINLKNRTNYGYGIFHFAGRRYDIRESNEYFYERIFGGYISLYYPLSTFQRIETDLSLANSDKELIGKFLSRKALLLTNSISFVHDNAIWHATGPIDGSRFRILLGYTSDIKFSNVNYYTFMFDYRKYFRLGLRSTYAIRTSFYINEGKEARRFIAGGSWDLRGYPRFSIRGNKLWLVSNELRFPLIDQININFPFFGLSFFNLKGAAFFDLGSAWDKNYNETLGSIGFGIRLNLFNVIALRYDVGKKLQNNLSDFQKGLFYQFFFGWDF</sequence>
<dbReference type="SUPFAM" id="SSF82171">
    <property type="entry name" value="DPP6 N-terminal domain-like"/>
    <property type="match status" value="1"/>
</dbReference>
<feature type="domain" description="Peptidase MA-like" evidence="2">
    <location>
        <begin position="132"/>
        <end position="264"/>
    </location>
</feature>
<dbReference type="PANTHER" id="PTHR36842">
    <property type="entry name" value="PROTEIN TOLB HOMOLOG"/>
    <property type="match status" value="1"/>
</dbReference>
<dbReference type="Gene3D" id="2.40.160.50">
    <property type="entry name" value="membrane protein fhac: a member of the omp85/tpsb transporter family"/>
    <property type="match status" value="1"/>
</dbReference>
<dbReference type="Pfam" id="PF07676">
    <property type="entry name" value="PD40"/>
    <property type="match status" value="2"/>
</dbReference>
<dbReference type="PANTHER" id="PTHR36842:SF1">
    <property type="entry name" value="PROTEIN TOLB"/>
    <property type="match status" value="1"/>
</dbReference>
<dbReference type="InterPro" id="IPR039568">
    <property type="entry name" value="Peptidase_MA-like_dom"/>
</dbReference>
<name>A0AAE3P1U9_9BACT</name>
<dbReference type="EMBL" id="JARGDL010000004">
    <property type="protein sequence ID" value="MDF1611468.1"/>
    <property type="molecule type" value="Genomic_DNA"/>
</dbReference>
<evidence type="ECO:0000256" key="1">
    <source>
        <dbReference type="ARBA" id="ARBA00009820"/>
    </source>
</evidence>
<accession>A0AAE3P1U9</accession>
<dbReference type="RefSeq" id="WP_321535235.1">
    <property type="nucleotide sequence ID" value="NZ_JARGDL010000004.1"/>
</dbReference>
<dbReference type="Proteomes" id="UP001221302">
    <property type="component" value="Unassembled WGS sequence"/>
</dbReference>
<protein>
    <recommendedName>
        <fullName evidence="2">Peptidase MA-like domain-containing protein</fullName>
    </recommendedName>
</protein>
<comment type="similarity">
    <text evidence="1">Belongs to the TolB family.</text>
</comment>
<keyword evidence="4" id="KW-1185">Reference proteome</keyword>
<gene>
    <name evidence="3" type="ORF">P0M35_04845</name>
</gene>
<dbReference type="Gene3D" id="2.120.10.30">
    <property type="entry name" value="TolB, C-terminal domain"/>
    <property type="match status" value="1"/>
</dbReference>
<reference evidence="3" key="1">
    <citation type="submission" date="2023-03" db="EMBL/GenBank/DDBJ databases">
        <title>Stygiobacter electus gen. nov., sp. nov., facultatively anaerobic thermotolerant bacterium of the class Ignavibacteria from a well of Yessentuki mineral water deposit.</title>
        <authorList>
            <person name="Podosokorskaya O.A."/>
            <person name="Elcheninov A.G."/>
            <person name="Petrova N.F."/>
            <person name="Zavarzina D.G."/>
            <person name="Kublanov I.V."/>
            <person name="Merkel A.Y."/>
        </authorList>
    </citation>
    <scope>NUCLEOTIDE SEQUENCE</scope>
    <source>
        <strain evidence="3">09-Me</strain>
    </source>
</reference>
<evidence type="ECO:0000313" key="4">
    <source>
        <dbReference type="Proteomes" id="UP001221302"/>
    </source>
</evidence>
<dbReference type="InterPro" id="IPR011659">
    <property type="entry name" value="WD40"/>
</dbReference>
<comment type="caution">
    <text evidence="3">The sequence shown here is derived from an EMBL/GenBank/DDBJ whole genome shotgun (WGS) entry which is preliminary data.</text>
</comment>
<dbReference type="Pfam" id="PF13485">
    <property type="entry name" value="Peptidase_MA_2"/>
    <property type="match status" value="1"/>
</dbReference>
<dbReference type="InterPro" id="IPR011042">
    <property type="entry name" value="6-blade_b-propeller_TolB-like"/>
</dbReference>
<proteinExistence type="inferred from homology"/>
<evidence type="ECO:0000259" key="2">
    <source>
        <dbReference type="Pfam" id="PF13485"/>
    </source>
</evidence>
<dbReference type="AlphaFoldDB" id="A0AAE3P1U9"/>